<dbReference type="InterPro" id="IPR050113">
    <property type="entry name" value="Ub_conjugating_enzyme"/>
</dbReference>
<dbReference type="PROSITE" id="PS50127">
    <property type="entry name" value="UBC_2"/>
    <property type="match status" value="1"/>
</dbReference>
<dbReference type="VEuPathDB" id="FungiDB:DFL_007889"/>
<feature type="compositionally biased region" description="Basic residues" evidence="2">
    <location>
        <begin position="1191"/>
        <end position="1201"/>
    </location>
</feature>
<feature type="compositionally biased region" description="Low complexity" evidence="2">
    <location>
        <begin position="1001"/>
        <end position="1022"/>
    </location>
</feature>
<feature type="domain" description="VWFA" evidence="4">
    <location>
        <begin position="487"/>
        <end position="688"/>
    </location>
</feature>
<dbReference type="AlphaFoldDB" id="A0A436ZXI1"/>
<dbReference type="SUPFAM" id="SSF54495">
    <property type="entry name" value="UBC-like"/>
    <property type="match status" value="1"/>
</dbReference>
<evidence type="ECO:0000259" key="4">
    <source>
        <dbReference type="PROSITE" id="PS50234"/>
    </source>
</evidence>
<dbReference type="Proteomes" id="UP000283090">
    <property type="component" value="Unassembled WGS sequence"/>
</dbReference>
<feature type="compositionally biased region" description="Low complexity" evidence="2">
    <location>
        <begin position="934"/>
        <end position="946"/>
    </location>
</feature>
<feature type="region of interest" description="Disordered" evidence="2">
    <location>
        <begin position="934"/>
        <end position="1052"/>
    </location>
</feature>
<proteinExistence type="predicted"/>
<dbReference type="Gene3D" id="3.40.50.410">
    <property type="entry name" value="von Willebrand factor, type A domain"/>
    <property type="match status" value="1"/>
</dbReference>
<keyword evidence="1" id="KW-0833">Ubl conjugation pathway</keyword>
<evidence type="ECO:0000313" key="6">
    <source>
        <dbReference type="Proteomes" id="UP000283090"/>
    </source>
</evidence>
<dbReference type="RefSeq" id="XP_067489046.1">
    <property type="nucleotide sequence ID" value="XM_067637538.1"/>
</dbReference>
<dbReference type="PROSITE" id="PS50234">
    <property type="entry name" value="VWFA"/>
    <property type="match status" value="1"/>
</dbReference>
<feature type="compositionally biased region" description="Low complexity" evidence="2">
    <location>
        <begin position="978"/>
        <end position="989"/>
    </location>
</feature>
<sequence length="1201" mass="131331">MSSPRTSLIRTLSISSATSQQTSSEWGGSQATLTPGATRQNKSPSGSIHIRFITPENALEPKLSSLPIFQDQIPLSTKISALKDLVKRKVFQKALNSPYVVDLHLQAHPILTDDVTLYDLDLVGTQRAPLTLFVVLRYNGTIGIPTKHFSDFRSTTNCNAWHPVEGVTRAGVSTFCASLEMLKRKVTDGSTQRRFLTAVWQTTHFLPAVYAMASLFDSRTLLPEEKAALVQTFQALCVKSVPDWATGGKVENALEGSRQLLGWLLDQVIAGKRGGSGKEEWTKKAIIKQVAERKGGDPVTTDNNISNISLQNGETVKVTLEFLDKNPHAQPDQRQLILSFRDKYPFDGNSYLVLPKDAGNVLEHRILHRPTQDGFYEQIINTTNLPALCTVAPLSLSSSKPPVLTLNNDGLVSIFEFGGECAVEWANIWNPVTGVQQIYSNDQGQGLAKTLKDVIQARKVSGAWPLDGWDVGCLNASTVDTRRPKEAVMICVDCSSSMSDPAFTEEDQELKDAEKITRMTAAKMLFKHYSSTATNYKLPVHFGVMKFNGKASTMQEFTPLLDDVEKEIEKLNPCGMTAMWDCIYEGAEQLLDFKEDNPDTKLRIIVLTDGMDNRSKQTEKTTYSYLWENNIILDAFCIGTDYHKSLFRICGATGGYAMKPASTAEIIQLAEMETMLDQTLRPPFLRQTYLPYFDTLNPLEPFTVTAFSVPEARDHPHQNDEFMSLANAHKAFGKNKQLVVDKGGVRAASDVVKNRRMLLEIKDMAEQPHPDMDIYVSESEMSFWKVVMQGPEGSNYASGTFVMFLDMTDDFPRKAPQARFITPIIHPNINKHGRVCHAILDQDWKAETKVRDIVCCIYGLLMVPERNEPVDAIATLKYWTQDENLYSEEISQHIKKFASANRKDWASRIVPDLDAIPGAAPTKTTTVTPVRRVTVSETLETSSSTTGGRNNKYDPTSLRGARLPIKAILPPTSPALDAGATETTSATGEPPKAASATKVAVQPPVISSSSTTSAQPPSSASFPTPPRLGNSTYKPVDPPAPASPTLSATSSNLTTESVSSSIAAVVPRVNRFASVKSISSAASTTSTPSQRSVSTPIPRGSILGAVKHIQNLPPPHHAAKTSVTPAPVTAATVPLVTPTTAPVPGPEVDGHGFIVNSARPESSYPLPVGPPPVRPPSIHSTASNRSSLSFKLKRVFKKSSE</sequence>
<feature type="region of interest" description="Disordered" evidence="2">
    <location>
        <begin position="12"/>
        <end position="47"/>
    </location>
</feature>
<gene>
    <name evidence="5" type="ORF">DFL_007889</name>
</gene>
<dbReference type="PANTHER" id="PTHR24067">
    <property type="entry name" value="UBIQUITIN-CONJUGATING ENZYME E2"/>
    <property type="match status" value="1"/>
</dbReference>
<evidence type="ECO:0000256" key="2">
    <source>
        <dbReference type="SAM" id="MobiDB-lite"/>
    </source>
</evidence>
<dbReference type="Pfam" id="PF00179">
    <property type="entry name" value="UQ_con"/>
    <property type="match status" value="1"/>
</dbReference>
<dbReference type="Gene3D" id="3.10.110.10">
    <property type="entry name" value="Ubiquitin Conjugating Enzyme"/>
    <property type="match status" value="1"/>
</dbReference>
<dbReference type="InterPro" id="IPR036465">
    <property type="entry name" value="vWFA_dom_sf"/>
</dbReference>
<evidence type="ECO:0000259" key="3">
    <source>
        <dbReference type="PROSITE" id="PS50127"/>
    </source>
</evidence>
<dbReference type="OrthoDB" id="10069349at2759"/>
<dbReference type="GeneID" id="93590200"/>
<dbReference type="InterPro" id="IPR000608">
    <property type="entry name" value="UBC"/>
</dbReference>
<dbReference type="InterPro" id="IPR016135">
    <property type="entry name" value="UBQ-conjugating_enzyme/RWD"/>
</dbReference>
<dbReference type="CDD" id="cd00198">
    <property type="entry name" value="vWFA"/>
    <property type="match status" value="1"/>
</dbReference>
<feature type="compositionally biased region" description="Polar residues" evidence="2">
    <location>
        <begin position="25"/>
        <end position="46"/>
    </location>
</feature>
<dbReference type="SMART" id="SM00212">
    <property type="entry name" value="UBCc"/>
    <property type="match status" value="1"/>
</dbReference>
<feature type="compositionally biased region" description="Low complexity" evidence="2">
    <location>
        <begin position="13"/>
        <end position="24"/>
    </location>
</feature>
<accession>A0A436ZXI1</accession>
<dbReference type="SUPFAM" id="SSF53300">
    <property type="entry name" value="vWA-like"/>
    <property type="match status" value="1"/>
</dbReference>
<feature type="compositionally biased region" description="Low complexity" evidence="2">
    <location>
        <begin position="1043"/>
        <end position="1052"/>
    </location>
</feature>
<comment type="caution">
    <text evidence="5">The sequence shown here is derived from an EMBL/GenBank/DDBJ whole genome shotgun (WGS) entry which is preliminary data.</text>
</comment>
<protein>
    <recommendedName>
        <fullName evidence="7">UBC core domain-containing protein</fullName>
    </recommendedName>
</protein>
<evidence type="ECO:0000313" key="5">
    <source>
        <dbReference type="EMBL" id="RVD83502.1"/>
    </source>
</evidence>
<dbReference type="STRING" id="97331.A0A436ZXI1"/>
<dbReference type="EMBL" id="SAEB01000009">
    <property type="protein sequence ID" value="RVD83502.1"/>
    <property type="molecule type" value="Genomic_DNA"/>
</dbReference>
<evidence type="ECO:0008006" key="7">
    <source>
        <dbReference type="Google" id="ProtNLM"/>
    </source>
</evidence>
<feature type="region of interest" description="Disordered" evidence="2">
    <location>
        <begin position="1157"/>
        <end position="1201"/>
    </location>
</feature>
<reference evidence="5 6" key="1">
    <citation type="submission" date="2019-01" db="EMBL/GenBank/DDBJ databases">
        <title>Intercellular communication is required for trap formation in the nematode-trapping fungus Duddingtonia flagrans.</title>
        <authorList>
            <person name="Youssar L."/>
            <person name="Wernet V."/>
            <person name="Hensel N."/>
            <person name="Hildebrandt H.-G."/>
            <person name="Fischer R."/>
        </authorList>
    </citation>
    <scope>NUCLEOTIDE SEQUENCE [LARGE SCALE GENOMIC DNA]</scope>
    <source>
        <strain evidence="5 6">CBS H-5679</strain>
    </source>
</reference>
<feature type="region of interest" description="Disordered" evidence="2">
    <location>
        <begin position="1077"/>
        <end position="1096"/>
    </location>
</feature>
<organism evidence="5 6">
    <name type="scientific">Arthrobotrys flagrans</name>
    <name type="common">Nematode-trapping fungus</name>
    <name type="synonym">Trichothecium flagrans</name>
    <dbReference type="NCBI Taxonomy" id="97331"/>
    <lineage>
        <taxon>Eukaryota</taxon>
        <taxon>Fungi</taxon>
        <taxon>Dikarya</taxon>
        <taxon>Ascomycota</taxon>
        <taxon>Pezizomycotina</taxon>
        <taxon>Orbiliomycetes</taxon>
        <taxon>Orbiliales</taxon>
        <taxon>Orbiliaceae</taxon>
        <taxon>Arthrobotrys</taxon>
    </lineage>
</organism>
<feature type="domain" description="UBC core" evidence="3">
    <location>
        <begin position="752"/>
        <end position="899"/>
    </location>
</feature>
<keyword evidence="6" id="KW-1185">Reference proteome</keyword>
<feature type="compositionally biased region" description="Low complexity" evidence="2">
    <location>
        <begin position="1077"/>
        <end position="1092"/>
    </location>
</feature>
<name>A0A436ZXI1_ARTFL</name>
<evidence type="ECO:0000256" key="1">
    <source>
        <dbReference type="ARBA" id="ARBA00022786"/>
    </source>
</evidence>
<dbReference type="InterPro" id="IPR002035">
    <property type="entry name" value="VWF_A"/>
</dbReference>
<dbReference type="Pfam" id="PF13519">
    <property type="entry name" value="VWA_2"/>
    <property type="match status" value="1"/>
</dbReference>